<dbReference type="PANTHER" id="PTHR40459">
    <property type="entry name" value="CONSERVED HYPOTHETICAL ALANINE AND LEUCINE RICH PROTEIN"/>
    <property type="match status" value="1"/>
</dbReference>
<organism evidence="3">
    <name type="scientific">freshwater metagenome</name>
    <dbReference type="NCBI Taxonomy" id="449393"/>
    <lineage>
        <taxon>unclassified sequences</taxon>
        <taxon>metagenomes</taxon>
        <taxon>ecological metagenomes</taxon>
    </lineage>
</organism>
<dbReference type="InterPro" id="IPR037108">
    <property type="entry name" value="TM1727-like_C_sf"/>
</dbReference>
<dbReference type="InterPro" id="IPR036291">
    <property type="entry name" value="NAD(P)-bd_dom_sf"/>
</dbReference>
<accession>A0A6J6KQL4</accession>
<dbReference type="InterPro" id="IPR008927">
    <property type="entry name" value="6-PGluconate_DH-like_C_sf"/>
</dbReference>
<dbReference type="SUPFAM" id="SSF48179">
    <property type="entry name" value="6-phosphogluconate dehydrogenase C-terminal domain-like"/>
    <property type="match status" value="1"/>
</dbReference>
<dbReference type="InterPro" id="IPR019665">
    <property type="entry name" value="OxRdtase/DH_put_Rossmann_dom"/>
</dbReference>
<evidence type="ECO:0000259" key="1">
    <source>
        <dbReference type="Pfam" id="PF10727"/>
    </source>
</evidence>
<dbReference type="SUPFAM" id="SSF51735">
    <property type="entry name" value="NAD(P)-binding Rossmann-fold domains"/>
    <property type="match status" value="1"/>
</dbReference>
<evidence type="ECO:0000313" key="4">
    <source>
        <dbReference type="EMBL" id="CAB4656149.1"/>
    </source>
</evidence>
<protein>
    <submittedName>
        <fullName evidence="3">Unannotated protein</fullName>
    </submittedName>
</protein>
<feature type="domain" description="Putative oxidoreductase/dehydrogenase Rossmann-like" evidence="1">
    <location>
        <begin position="5"/>
        <end position="131"/>
    </location>
</feature>
<reference evidence="3" key="1">
    <citation type="submission" date="2020-05" db="EMBL/GenBank/DDBJ databases">
        <authorList>
            <person name="Chiriac C."/>
            <person name="Salcher M."/>
            <person name="Ghai R."/>
            <person name="Kavagutti S V."/>
        </authorList>
    </citation>
    <scope>NUCLEOTIDE SEQUENCE</scope>
</reference>
<dbReference type="Gene3D" id="1.10.1040.20">
    <property type="entry name" value="ProC-like, C-terminal domain"/>
    <property type="match status" value="1"/>
</dbReference>
<dbReference type="AlphaFoldDB" id="A0A6J6KQL4"/>
<evidence type="ECO:0000313" key="3">
    <source>
        <dbReference type="EMBL" id="CAB4650793.1"/>
    </source>
</evidence>
<dbReference type="Gene3D" id="3.40.50.720">
    <property type="entry name" value="NAD(P)-binding Rossmann-like Domain"/>
    <property type="match status" value="1"/>
</dbReference>
<dbReference type="Pfam" id="PF10727">
    <property type="entry name" value="Rossmann-like"/>
    <property type="match status" value="1"/>
</dbReference>
<dbReference type="InterPro" id="IPR018931">
    <property type="entry name" value="DUF2520"/>
</dbReference>
<dbReference type="PANTHER" id="PTHR40459:SF1">
    <property type="entry name" value="CONSERVED HYPOTHETICAL ALANINE AND LEUCINE RICH PROTEIN"/>
    <property type="match status" value="1"/>
</dbReference>
<name>A0A6J6KQL4_9ZZZZ</name>
<feature type="domain" description="DUF2520" evidence="2">
    <location>
        <begin position="148"/>
        <end position="272"/>
    </location>
</feature>
<sequence>MAESDEPWTEKPPRLDVGVVGTGRAGSVLGAALKRAGHNIRACTAVSDISKLRAESLLPGVPVTSIEEAVKDRDLILLTVPDDYLSQVVNGLAATNAVSPGTFVMHASGRYGIEILRPLTDQGCLPLALHPVMTFTGTSIDLNRLSACPFGITTVQTLRPVAETLVVEIGGEPIWVPEENRGLYHAALTFGANNLMTLVTQTTELLEAAGITNPEDLITPLLSASLDNALRNGDAAITGPVARGDAGTVREHLRVLANFDPAVSQAYRAMARLTAIRALASGTLQPQLAEELLIVLADES</sequence>
<evidence type="ECO:0000259" key="2">
    <source>
        <dbReference type="Pfam" id="PF10728"/>
    </source>
</evidence>
<dbReference type="EMBL" id="CAEZWI010000095">
    <property type="protein sequence ID" value="CAB4656149.1"/>
    <property type="molecule type" value="Genomic_DNA"/>
</dbReference>
<proteinExistence type="predicted"/>
<gene>
    <name evidence="3" type="ORF">UFOPK2171_00641</name>
    <name evidence="4" type="ORF">UFOPK2237_00791</name>
</gene>
<dbReference type="EMBL" id="CAEZWD010000073">
    <property type="protein sequence ID" value="CAB4650793.1"/>
    <property type="molecule type" value="Genomic_DNA"/>
</dbReference>
<dbReference type="Pfam" id="PF10728">
    <property type="entry name" value="DUF2520"/>
    <property type="match status" value="1"/>
</dbReference>